<organism evidence="1">
    <name type="scientific">Ornithodoros brasiliensis</name>
    <name type="common">Mouro tick</name>
    <dbReference type="NCBI Taxonomy" id="888526"/>
    <lineage>
        <taxon>Eukaryota</taxon>
        <taxon>Metazoa</taxon>
        <taxon>Ecdysozoa</taxon>
        <taxon>Arthropoda</taxon>
        <taxon>Chelicerata</taxon>
        <taxon>Arachnida</taxon>
        <taxon>Acari</taxon>
        <taxon>Parasitiformes</taxon>
        <taxon>Ixodida</taxon>
        <taxon>Ixodoidea</taxon>
        <taxon>Argasidae</taxon>
        <taxon>Ornithodorinae</taxon>
        <taxon>Ornithodoros</taxon>
    </lineage>
</organism>
<sequence>CVDDSSYWHDVEARIYLFPDFGANTVAEFVHALIVKGEHFLYTAHLVVAPQEVELIGGPISSEQRGERLPEMARPPLEYMLVFTRPYQRPKMIYKW</sequence>
<name>A0A1D2AID3_ORNBR</name>
<dbReference type="AlphaFoldDB" id="A0A1D2AID3"/>
<reference evidence="1" key="1">
    <citation type="submission" date="2016-07" db="EMBL/GenBank/DDBJ databases">
        <title>Salivary Glands transcriptome analysis on engorged females of Ornithodoros brasiliensis (Acari:Argasidae).</title>
        <authorList>
            <person name="Simons S.M."/>
            <person name="Carvalho E."/>
            <person name="Junqueira-de-Azevedo I."/>
            <person name="Ho P.L."/>
            <person name="Giovanni D."/>
            <person name="Mendonca R."/>
            <person name="Onofrio V."/>
            <person name="Landulfo G."/>
            <person name="Ramirez D."/>
            <person name="Barros-Battesti D."/>
        </authorList>
    </citation>
    <scope>NUCLEOTIDE SEQUENCE</scope>
    <source>
        <strain evidence="1">Female</strain>
        <tissue evidence="1">Salivary gland</tissue>
    </source>
</reference>
<proteinExistence type="predicted"/>
<dbReference type="EMBL" id="GETE01001181">
    <property type="protein sequence ID" value="JAT78743.1"/>
    <property type="molecule type" value="Transcribed_RNA"/>
</dbReference>
<accession>A0A1D2AID3</accession>
<protein>
    <submittedName>
        <fullName evidence="1">Serine threonine protein</fullName>
    </submittedName>
</protein>
<feature type="non-terminal residue" evidence="1">
    <location>
        <position position="1"/>
    </location>
</feature>
<evidence type="ECO:0000313" key="1">
    <source>
        <dbReference type="EMBL" id="JAT78743.1"/>
    </source>
</evidence>